<dbReference type="PANTHER" id="PTHR43163:SF6">
    <property type="entry name" value="DIPEPTIDE TRANSPORT SYSTEM PERMEASE PROTEIN DPPB-RELATED"/>
    <property type="match status" value="1"/>
</dbReference>
<reference evidence="9" key="1">
    <citation type="submission" date="2022-09" db="EMBL/GenBank/DDBJ databases">
        <title>Diverse halophilic archaea isolated from saline environments.</title>
        <authorList>
            <person name="Cui H.-L."/>
        </authorList>
    </citation>
    <scope>NUCLEOTIDE SEQUENCE</scope>
    <source>
        <strain evidence="9">ZS-35-S2</strain>
    </source>
</reference>
<keyword evidence="3" id="KW-1003">Cell membrane</keyword>
<keyword evidence="6 7" id="KW-0472">Membrane</keyword>
<dbReference type="InterPro" id="IPR045621">
    <property type="entry name" value="BPD_transp_1_N"/>
</dbReference>
<organism evidence="9 10">
    <name type="scientific">Salinirubellus salinus</name>
    <dbReference type="NCBI Taxonomy" id="1364945"/>
    <lineage>
        <taxon>Archaea</taxon>
        <taxon>Methanobacteriati</taxon>
        <taxon>Methanobacteriota</taxon>
        <taxon>Stenosarchaea group</taxon>
        <taxon>Halobacteria</taxon>
        <taxon>Halobacteriales</taxon>
        <taxon>Natronomonadaceae</taxon>
        <taxon>Salinirubellus</taxon>
    </lineage>
</organism>
<proteinExistence type="inferred from homology"/>
<dbReference type="Gene3D" id="1.10.3720.10">
    <property type="entry name" value="MetI-like"/>
    <property type="match status" value="1"/>
</dbReference>
<comment type="similarity">
    <text evidence="7">Belongs to the binding-protein-dependent transport system permease family.</text>
</comment>
<evidence type="ECO:0000256" key="5">
    <source>
        <dbReference type="ARBA" id="ARBA00022989"/>
    </source>
</evidence>
<evidence type="ECO:0000313" key="10">
    <source>
        <dbReference type="Proteomes" id="UP001057580"/>
    </source>
</evidence>
<dbReference type="GO" id="GO:0005886">
    <property type="term" value="C:plasma membrane"/>
    <property type="evidence" value="ECO:0007669"/>
    <property type="project" value="UniProtKB-SubCell"/>
</dbReference>
<feature type="transmembrane region" description="Helical" evidence="7">
    <location>
        <begin position="97"/>
        <end position="122"/>
    </location>
</feature>
<evidence type="ECO:0000256" key="2">
    <source>
        <dbReference type="ARBA" id="ARBA00022448"/>
    </source>
</evidence>
<keyword evidence="2 7" id="KW-0813">Transport</keyword>
<dbReference type="GO" id="GO:0055085">
    <property type="term" value="P:transmembrane transport"/>
    <property type="evidence" value="ECO:0007669"/>
    <property type="project" value="InterPro"/>
</dbReference>
<dbReference type="InterPro" id="IPR000515">
    <property type="entry name" value="MetI-like"/>
</dbReference>
<accession>A0A9E7R2A0</accession>
<evidence type="ECO:0000256" key="1">
    <source>
        <dbReference type="ARBA" id="ARBA00004651"/>
    </source>
</evidence>
<feature type="transmembrane region" description="Helical" evidence="7">
    <location>
        <begin position="295"/>
        <end position="314"/>
    </location>
</feature>
<protein>
    <submittedName>
        <fullName evidence="9">ABC transporter permease</fullName>
    </submittedName>
</protein>
<evidence type="ECO:0000259" key="8">
    <source>
        <dbReference type="PROSITE" id="PS50928"/>
    </source>
</evidence>
<dbReference type="SUPFAM" id="SSF161098">
    <property type="entry name" value="MetI-like"/>
    <property type="match status" value="1"/>
</dbReference>
<dbReference type="PROSITE" id="PS50928">
    <property type="entry name" value="ABC_TM1"/>
    <property type="match status" value="1"/>
</dbReference>
<keyword evidence="4 7" id="KW-0812">Transmembrane</keyword>
<evidence type="ECO:0000256" key="7">
    <source>
        <dbReference type="RuleBase" id="RU363032"/>
    </source>
</evidence>
<sequence length="331" mass="37680">MSRRRYFVYRSIQTVFLLWMIITFLFFFFRLMPGDFIDLMLYEGIPPETAEELVRKWGLDQPLYVQYFSYIANLLTLDAGFSLGARGPVWDFVQMKIFNTFILVAPAITLGYVIGAVIGTILGSKRGTRIERFGIVGTVVMGTLPIFFLGIVMIVIFSSWLNWFPSSGMLSPINAGKFEGLPWWRPYTSQDFALHYILPFSVIVLRYINTPALVMRTSVVEVLGQDFIHYQRITGLPKFNRYRHLAKHASLPALTLYPIAMTRALSGLVLLEVVFNWPGIGQALVQAVLGRDFAVVQFIFLLLAVFILLGNWAIDLLYSYIDPRVTVEAAD</sequence>
<dbReference type="RefSeq" id="WP_260593461.1">
    <property type="nucleotide sequence ID" value="NZ_CP104003.1"/>
</dbReference>
<feature type="transmembrane region" description="Helical" evidence="7">
    <location>
        <begin position="12"/>
        <end position="32"/>
    </location>
</feature>
<dbReference type="PANTHER" id="PTHR43163">
    <property type="entry name" value="DIPEPTIDE TRANSPORT SYSTEM PERMEASE PROTEIN DPPB-RELATED"/>
    <property type="match status" value="1"/>
</dbReference>
<dbReference type="CDD" id="cd06261">
    <property type="entry name" value="TM_PBP2"/>
    <property type="match status" value="1"/>
</dbReference>
<feature type="domain" description="ABC transmembrane type-1" evidence="8">
    <location>
        <begin position="97"/>
        <end position="318"/>
    </location>
</feature>
<dbReference type="EMBL" id="CP104003">
    <property type="protein sequence ID" value="UWM54441.1"/>
    <property type="molecule type" value="Genomic_DNA"/>
</dbReference>
<dbReference type="AlphaFoldDB" id="A0A9E7R2A0"/>
<dbReference type="GeneID" id="74944809"/>
<dbReference type="Pfam" id="PF00528">
    <property type="entry name" value="BPD_transp_1"/>
    <property type="match status" value="1"/>
</dbReference>
<dbReference type="InterPro" id="IPR035906">
    <property type="entry name" value="MetI-like_sf"/>
</dbReference>
<dbReference type="Proteomes" id="UP001057580">
    <property type="component" value="Chromosome"/>
</dbReference>
<gene>
    <name evidence="9" type="ORF">N0B31_20265</name>
</gene>
<comment type="subcellular location">
    <subcellularLocation>
        <location evidence="1 7">Cell membrane</location>
        <topology evidence="1 7">Multi-pass membrane protein</topology>
    </subcellularLocation>
</comment>
<feature type="transmembrane region" description="Helical" evidence="7">
    <location>
        <begin position="192"/>
        <end position="208"/>
    </location>
</feature>
<evidence type="ECO:0000313" key="9">
    <source>
        <dbReference type="EMBL" id="UWM54441.1"/>
    </source>
</evidence>
<dbReference type="KEGG" id="ssai:N0B31_20265"/>
<dbReference type="Pfam" id="PF19300">
    <property type="entry name" value="BPD_transp_1_N"/>
    <property type="match status" value="1"/>
</dbReference>
<keyword evidence="10" id="KW-1185">Reference proteome</keyword>
<name>A0A9E7R2A0_9EURY</name>
<feature type="transmembrane region" description="Helical" evidence="7">
    <location>
        <begin position="134"/>
        <end position="161"/>
    </location>
</feature>
<keyword evidence="5 7" id="KW-1133">Transmembrane helix</keyword>
<evidence type="ECO:0000256" key="6">
    <source>
        <dbReference type="ARBA" id="ARBA00023136"/>
    </source>
</evidence>
<evidence type="ECO:0000256" key="3">
    <source>
        <dbReference type="ARBA" id="ARBA00022475"/>
    </source>
</evidence>
<evidence type="ECO:0000256" key="4">
    <source>
        <dbReference type="ARBA" id="ARBA00022692"/>
    </source>
</evidence>